<dbReference type="AlphaFoldDB" id="A0AAW9CN13"/>
<dbReference type="EMBL" id="JAWUDL010000029">
    <property type="protein sequence ID" value="MDW7547190.1"/>
    <property type="molecule type" value="Genomic_DNA"/>
</dbReference>
<name>A0AAW9CN13_BIFLN</name>
<reference evidence="1" key="1">
    <citation type="submission" date="2023-10" db="EMBL/GenBank/DDBJ databases">
        <title>Supernatant from a Refined Defined Microbial Community Protects Mice from Clostridioides difficile Infection.</title>
        <authorList>
            <person name="Douchant K."/>
            <person name="He S.-M."/>
            <person name="Noordhof C."/>
            <person name="Greenlaw J."/>
            <person name="Schroeter K."/>
            <person name="Vancuren S.J."/>
            <person name="Sjaarda C."/>
            <person name="Allen-Vercoe E."/>
            <person name="Gloor G.B."/>
            <person name="Vanner S.J."/>
            <person name="Petrof E.O."/>
            <person name="Sheth P.M."/>
            <person name="Guzman M."/>
        </authorList>
    </citation>
    <scope>NUCLEOTIDE SEQUENCE</scope>
    <source>
        <strain evidence="1">16-6-I_4_FM</strain>
    </source>
</reference>
<proteinExistence type="predicted"/>
<evidence type="ECO:0000313" key="1">
    <source>
        <dbReference type="EMBL" id="MDW7547190.1"/>
    </source>
</evidence>
<sequence>MTSPPAVPDAGSKVPAHPWGRPFARWLRLFLSMTMRSGYAPPPDPEPSDGDVRDMPLGQQARHVALPERRAAEPEAMRRGRMRAGMNGNIIGWENLPASLLDRIKGGIMIQRDGDEWTRFRPALAGRTDAGEPYIVDSDCTDHWVGDGSAFPDPDAVLPEAVRREPEPGDLIRLHKTDDPAIADISRYEGRPADGKDGWMTDNGPYYACEWTLDGIVED</sequence>
<dbReference type="RefSeq" id="WP_318713089.1">
    <property type="nucleotide sequence ID" value="NZ_JAWUDK010000036.1"/>
</dbReference>
<evidence type="ECO:0000313" key="2">
    <source>
        <dbReference type="Proteomes" id="UP001272183"/>
    </source>
</evidence>
<protein>
    <submittedName>
        <fullName evidence="1">Uncharacterized protein</fullName>
    </submittedName>
</protein>
<comment type="caution">
    <text evidence="1">The sequence shown here is derived from an EMBL/GenBank/DDBJ whole genome shotgun (WGS) entry which is preliminary data.</text>
</comment>
<organism evidence="1 2">
    <name type="scientific">Bifidobacterium longum</name>
    <dbReference type="NCBI Taxonomy" id="216816"/>
    <lineage>
        <taxon>Bacteria</taxon>
        <taxon>Bacillati</taxon>
        <taxon>Actinomycetota</taxon>
        <taxon>Actinomycetes</taxon>
        <taxon>Bifidobacteriales</taxon>
        <taxon>Bifidobacteriaceae</taxon>
        <taxon>Bifidobacterium</taxon>
    </lineage>
</organism>
<accession>A0AAW9CN13</accession>
<dbReference type="Proteomes" id="UP001272183">
    <property type="component" value="Unassembled WGS sequence"/>
</dbReference>
<gene>
    <name evidence="1" type="ORF">SCX10_10320</name>
</gene>